<dbReference type="OrthoDB" id="9786919at2"/>
<dbReference type="InterPro" id="IPR050351">
    <property type="entry name" value="BphY/WalK/GraS-like"/>
</dbReference>
<reference evidence="11 12" key="1">
    <citation type="submission" date="2016-07" db="EMBL/GenBank/DDBJ databases">
        <title>High microdiversification within the ubiquitous acI lineage of Actinobacteria.</title>
        <authorList>
            <person name="Neuenschwander S.M."/>
            <person name="Salcher M."/>
            <person name="Ghai R."/>
            <person name="Pernthaler J."/>
        </authorList>
    </citation>
    <scope>NUCLEOTIDE SEQUENCE [LARGE SCALE GENOMIC DNA]</scope>
    <source>
        <strain evidence="11">MMS-IA-56</strain>
    </source>
</reference>
<dbReference type="RefSeq" id="WP_095673808.1">
    <property type="nucleotide sequence ID" value="NZ_CP016773.1"/>
</dbReference>
<evidence type="ECO:0000256" key="5">
    <source>
        <dbReference type="ARBA" id="ARBA00022679"/>
    </source>
</evidence>
<keyword evidence="4" id="KW-0597">Phosphoprotein</keyword>
<keyword evidence="7" id="KW-0902">Two-component regulatory system</keyword>
<dbReference type="GO" id="GO:0005886">
    <property type="term" value="C:plasma membrane"/>
    <property type="evidence" value="ECO:0007669"/>
    <property type="project" value="UniProtKB-SubCell"/>
</dbReference>
<dbReference type="PROSITE" id="PS50109">
    <property type="entry name" value="HIS_KIN"/>
    <property type="match status" value="1"/>
</dbReference>
<keyword evidence="6 11" id="KW-0418">Kinase</keyword>
<evidence type="ECO:0000256" key="7">
    <source>
        <dbReference type="ARBA" id="ARBA00023012"/>
    </source>
</evidence>
<dbReference type="KEGG" id="psuf:A1sIA56_04865"/>
<accession>A0A249KHP6</accession>
<keyword evidence="9" id="KW-0812">Transmembrane</keyword>
<evidence type="ECO:0000256" key="6">
    <source>
        <dbReference type="ARBA" id="ARBA00022777"/>
    </source>
</evidence>
<dbReference type="EMBL" id="CP016773">
    <property type="protein sequence ID" value="ASY16225.1"/>
    <property type="molecule type" value="Genomic_DNA"/>
</dbReference>
<evidence type="ECO:0000256" key="3">
    <source>
        <dbReference type="ARBA" id="ARBA00012438"/>
    </source>
</evidence>
<dbReference type="GO" id="GO:0016036">
    <property type="term" value="P:cellular response to phosphate starvation"/>
    <property type="evidence" value="ECO:0007669"/>
    <property type="project" value="TreeGrafter"/>
</dbReference>
<feature type="transmembrane region" description="Helical" evidence="9">
    <location>
        <begin position="152"/>
        <end position="171"/>
    </location>
</feature>
<dbReference type="Gene3D" id="3.30.565.10">
    <property type="entry name" value="Histidine kinase-like ATPase, C-terminal domain"/>
    <property type="match status" value="1"/>
</dbReference>
<dbReference type="CDD" id="cd00082">
    <property type="entry name" value="HisKA"/>
    <property type="match status" value="1"/>
</dbReference>
<keyword evidence="5" id="KW-0808">Transferase</keyword>
<dbReference type="GO" id="GO:0004721">
    <property type="term" value="F:phosphoprotein phosphatase activity"/>
    <property type="evidence" value="ECO:0007669"/>
    <property type="project" value="TreeGrafter"/>
</dbReference>
<feature type="domain" description="Histidine kinase" evidence="10">
    <location>
        <begin position="192"/>
        <end position="406"/>
    </location>
</feature>
<evidence type="ECO:0000256" key="2">
    <source>
        <dbReference type="ARBA" id="ARBA00004236"/>
    </source>
</evidence>
<organism evidence="11 12">
    <name type="scientific">Candidatus Planktophila sulfonica</name>
    <dbReference type="NCBI Taxonomy" id="1884904"/>
    <lineage>
        <taxon>Bacteria</taxon>
        <taxon>Bacillati</taxon>
        <taxon>Actinomycetota</taxon>
        <taxon>Actinomycetes</taxon>
        <taxon>Candidatus Nanopelagicales</taxon>
        <taxon>Candidatus Nanopelagicaceae</taxon>
        <taxon>Candidatus Planktophila</taxon>
    </lineage>
</organism>
<dbReference type="PANTHER" id="PTHR45453:SF1">
    <property type="entry name" value="PHOSPHATE REGULON SENSOR PROTEIN PHOR"/>
    <property type="match status" value="1"/>
</dbReference>
<evidence type="ECO:0000313" key="11">
    <source>
        <dbReference type="EMBL" id="ASY16225.1"/>
    </source>
</evidence>
<keyword evidence="12" id="KW-1185">Reference proteome</keyword>
<gene>
    <name evidence="11" type="ORF">A1sIA56_04865</name>
</gene>
<dbReference type="EC" id="2.7.13.3" evidence="3"/>
<dbReference type="InterPro" id="IPR003661">
    <property type="entry name" value="HisK_dim/P_dom"/>
</dbReference>
<evidence type="ECO:0000256" key="9">
    <source>
        <dbReference type="SAM" id="Phobius"/>
    </source>
</evidence>
<evidence type="ECO:0000256" key="4">
    <source>
        <dbReference type="ARBA" id="ARBA00022553"/>
    </source>
</evidence>
<dbReference type="Pfam" id="PF02518">
    <property type="entry name" value="HATPase_c"/>
    <property type="match status" value="1"/>
</dbReference>
<comment type="subcellular location">
    <subcellularLocation>
        <location evidence="2">Cell membrane</location>
    </subcellularLocation>
</comment>
<dbReference type="SMART" id="SM00387">
    <property type="entry name" value="HATPase_c"/>
    <property type="match status" value="1"/>
</dbReference>
<comment type="catalytic activity">
    <reaction evidence="1">
        <text>ATP + protein L-histidine = ADP + protein N-phospho-L-histidine.</text>
        <dbReference type="EC" id="2.7.13.3"/>
    </reaction>
</comment>
<dbReference type="InterPro" id="IPR004358">
    <property type="entry name" value="Sig_transdc_His_kin-like_C"/>
</dbReference>
<keyword evidence="9" id="KW-1133">Transmembrane helix</keyword>
<dbReference type="Proteomes" id="UP000217215">
    <property type="component" value="Chromosome"/>
</dbReference>
<dbReference type="InterPro" id="IPR036097">
    <property type="entry name" value="HisK_dim/P_sf"/>
</dbReference>
<protein>
    <recommendedName>
        <fullName evidence="8">Sensor-like histidine kinase SenX3</fullName>
        <ecNumber evidence="3">2.7.13.3</ecNumber>
    </recommendedName>
</protein>
<dbReference type="SMART" id="SM00388">
    <property type="entry name" value="HisKA"/>
    <property type="match status" value="1"/>
</dbReference>
<dbReference type="Pfam" id="PF00512">
    <property type="entry name" value="HisKA"/>
    <property type="match status" value="1"/>
</dbReference>
<name>A0A249KHP6_9ACTN</name>
<dbReference type="GO" id="GO:0000155">
    <property type="term" value="F:phosphorelay sensor kinase activity"/>
    <property type="evidence" value="ECO:0007669"/>
    <property type="project" value="InterPro"/>
</dbReference>
<dbReference type="InterPro" id="IPR005467">
    <property type="entry name" value="His_kinase_dom"/>
</dbReference>
<dbReference type="FunFam" id="1.10.287.130:FF:000001">
    <property type="entry name" value="Two-component sensor histidine kinase"/>
    <property type="match status" value="1"/>
</dbReference>
<dbReference type="SUPFAM" id="SSF55874">
    <property type="entry name" value="ATPase domain of HSP90 chaperone/DNA topoisomerase II/histidine kinase"/>
    <property type="match status" value="1"/>
</dbReference>
<dbReference type="PRINTS" id="PR00344">
    <property type="entry name" value="BCTRLSENSOR"/>
</dbReference>
<dbReference type="InterPro" id="IPR036890">
    <property type="entry name" value="HATPase_C_sf"/>
</dbReference>
<evidence type="ECO:0000256" key="1">
    <source>
        <dbReference type="ARBA" id="ARBA00000085"/>
    </source>
</evidence>
<dbReference type="AlphaFoldDB" id="A0A249KHP6"/>
<dbReference type="Gene3D" id="1.10.287.130">
    <property type="match status" value="1"/>
</dbReference>
<keyword evidence="9" id="KW-0472">Membrane</keyword>
<evidence type="ECO:0000313" key="12">
    <source>
        <dbReference type="Proteomes" id="UP000217215"/>
    </source>
</evidence>
<dbReference type="SUPFAM" id="SSF47384">
    <property type="entry name" value="Homodimeric domain of signal transducing histidine kinase"/>
    <property type="match status" value="1"/>
</dbReference>
<dbReference type="PANTHER" id="PTHR45453">
    <property type="entry name" value="PHOSPHATE REGULON SENSOR PROTEIN PHOR"/>
    <property type="match status" value="1"/>
</dbReference>
<evidence type="ECO:0000259" key="10">
    <source>
        <dbReference type="PROSITE" id="PS50109"/>
    </source>
</evidence>
<sequence>MKFSSSSRISIVTVLLLTLITVGVGGFSVLHSQGAEIDKVDRTLNFVAQSAFENPTQPVGAALFAIEQSGLDITLSFLTHEGDETLIHESSLNYLGAPDFPTVERASMVPVRIPGSAPYRFRSVLVEGGDFIIIARSTDDLDSNFRSNLQSLAAFTFVIDTLAALLLFFYFRRINRRDETASLARMQEFLGDASHELRTPLTVIKGYVEMLSKNQLKEDSDKERAFNRVGNEIQRMETLVQDLLLLAELGESGARDIEKIDLSEILNSHGTDFITLNPERKVTLAISQRITIEASRDYMARFIQNALTNIVRHTDNDVAVNISLTTHGKTAELIIEDAGKGLPASAYREDIRSLNRFDKSRSRENGGSGLGMSIMSAVIQKLGGRFSLRKSSLGGLAIVVELPVVKD</sequence>
<dbReference type="InterPro" id="IPR003594">
    <property type="entry name" value="HATPase_dom"/>
</dbReference>
<evidence type="ECO:0000256" key="8">
    <source>
        <dbReference type="ARBA" id="ARBA00039401"/>
    </source>
</evidence>
<proteinExistence type="predicted"/>